<name>A0A0M3JEX2_ANISI</name>
<evidence type="ECO:0000313" key="2">
    <source>
        <dbReference type="Proteomes" id="UP000267096"/>
    </source>
</evidence>
<evidence type="ECO:0000313" key="1">
    <source>
        <dbReference type="EMBL" id="VDK26319.1"/>
    </source>
</evidence>
<organism evidence="3">
    <name type="scientific">Anisakis simplex</name>
    <name type="common">Herring worm</name>
    <dbReference type="NCBI Taxonomy" id="6269"/>
    <lineage>
        <taxon>Eukaryota</taxon>
        <taxon>Metazoa</taxon>
        <taxon>Ecdysozoa</taxon>
        <taxon>Nematoda</taxon>
        <taxon>Chromadorea</taxon>
        <taxon>Rhabditida</taxon>
        <taxon>Spirurina</taxon>
        <taxon>Ascaridomorpha</taxon>
        <taxon>Ascaridoidea</taxon>
        <taxon>Anisakidae</taxon>
        <taxon>Anisakis</taxon>
        <taxon>Anisakis simplex complex</taxon>
    </lineage>
</organism>
<dbReference type="EMBL" id="UYRR01012348">
    <property type="protein sequence ID" value="VDK26319.1"/>
    <property type="molecule type" value="Genomic_DNA"/>
</dbReference>
<reference evidence="1 2" key="2">
    <citation type="submission" date="2018-11" db="EMBL/GenBank/DDBJ databases">
        <authorList>
            <consortium name="Pathogen Informatics"/>
        </authorList>
    </citation>
    <scope>NUCLEOTIDE SEQUENCE [LARGE SCALE GENOMIC DNA]</scope>
</reference>
<sequence length="81" mass="9396">MAENCIEVAHSWKADQWDWPLQHHDGVVKLTNTNDKFEVTLDAAFFTPNEIEVQPLSRSSLFLQMCAAKRITKFMHVVYES</sequence>
<accession>A0A0M3JEX2</accession>
<dbReference type="Proteomes" id="UP000267096">
    <property type="component" value="Unassembled WGS sequence"/>
</dbReference>
<gene>
    <name evidence="1" type="ORF">ASIM_LOCUS5954</name>
</gene>
<dbReference type="WBParaSite" id="ASIM_0000617101-mRNA-1">
    <property type="protein sequence ID" value="ASIM_0000617101-mRNA-1"/>
    <property type="gene ID" value="ASIM_0000617101"/>
</dbReference>
<reference evidence="3" key="1">
    <citation type="submission" date="2017-02" db="UniProtKB">
        <authorList>
            <consortium name="WormBaseParasite"/>
        </authorList>
    </citation>
    <scope>IDENTIFICATION</scope>
</reference>
<keyword evidence="2" id="KW-1185">Reference proteome</keyword>
<proteinExistence type="predicted"/>
<protein>
    <submittedName>
        <fullName evidence="3">Galectin</fullName>
    </submittedName>
</protein>
<dbReference type="AlphaFoldDB" id="A0A0M3JEX2"/>
<dbReference type="OrthoDB" id="5854888at2759"/>
<evidence type="ECO:0000313" key="3">
    <source>
        <dbReference type="WBParaSite" id="ASIM_0000617101-mRNA-1"/>
    </source>
</evidence>